<name>A0A2N9EKF1_FAGSY</name>
<feature type="compositionally biased region" description="Basic and acidic residues" evidence="1">
    <location>
        <begin position="185"/>
        <end position="196"/>
    </location>
</feature>
<protein>
    <submittedName>
        <fullName evidence="2">Uncharacterized protein</fullName>
    </submittedName>
</protein>
<proteinExistence type="predicted"/>
<reference evidence="2" key="1">
    <citation type="submission" date="2018-02" db="EMBL/GenBank/DDBJ databases">
        <authorList>
            <person name="Cohen D.B."/>
            <person name="Kent A.D."/>
        </authorList>
    </citation>
    <scope>NUCLEOTIDE SEQUENCE</scope>
</reference>
<accession>A0A2N9EKF1</accession>
<evidence type="ECO:0000313" key="2">
    <source>
        <dbReference type="EMBL" id="SPC75094.1"/>
    </source>
</evidence>
<gene>
    <name evidence="2" type="ORF">FSB_LOCUS2976</name>
</gene>
<organism evidence="2">
    <name type="scientific">Fagus sylvatica</name>
    <name type="common">Beechnut</name>
    <dbReference type="NCBI Taxonomy" id="28930"/>
    <lineage>
        <taxon>Eukaryota</taxon>
        <taxon>Viridiplantae</taxon>
        <taxon>Streptophyta</taxon>
        <taxon>Embryophyta</taxon>
        <taxon>Tracheophyta</taxon>
        <taxon>Spermatophyta</taxon>
        <taxon>Magnoliopsida</taxon>
        <taxon>eudicotyledons</taxon>
        <taxon>Gunneridae</taxon>
        <taxon>Pentapetalae</taxon>
        <taxon>rosids</taxon>
        <taxon>fabids</taxon>
        <taxon>Fagales</taxon>
        <taxon>Fagaceae</taxon>
        <taxon>Fagus</taxon>
    </lineage>
</organism>
<dbReference type="EMBL" id="OIVN01000144">
    <property type="protein sequence ID" value="SPC75094.1"/>
    <property type="molecule type" value="Genomic_DNA"/>
</dbReference>
<feature type="region of interest" description="Disordered" evidence="1">
    <location>
        <begin position="180"/>
        <end position="216"/>
    </location>
</feature>
<feature type="compositionally biased region" description="Polar residues" evidence="1">
    <location>
        <begin position="200"/>
        <end position="210"/>
    </location>
</feature>
<sequence>MGPKGRGSSDAAREKPKEEQLAVGLKKRWVVQEKAVCCEVHQLLSHLPHTKLNRPGPQRIQGRPQMINVKGWTADPYLTAAVADFAARQTRNGQRQIHKKGNVLTQGRKEVRGNVRKERQFGPRWLLHCFHGRQGTSGKFTGKEKFQTRAKGRLKENVNKEDVGWTYGSCCSLLYGGQESNTADSPKRKDLNERQKGVLKTTQTQVTQSPKPKPRVTATDLMKGLRGTWFGGRGIFPKKGFRGLLLKCIISVGSNSFVGKRGYLHLPSAVVPLLAEMDIRVCDAAKLRLSADAKNYSL</sequence>
<evidence type="ECO:0000256" key="1">
    <source>
        <dbReference type="SAM" id="MobiDB-lite"/>
    </source>
</evidence>
<dbReference type="AlphaFoldDB" id="A0A2N9EKF1"/>